<reference evidence="1" key="3">
    <citation type="submission" date="2022-06" db="UniProtKB">
        <authorList>
            <consortium name="EnsemblPlants"/>
        </authorList>
    </citation>
    <scope>IDENTIFICATION</scope>
</reference>
<dbReference type="Proteomes" id="UP000015106">
    <property type="component" value="Chromosome 2"/>
</dbReference>
<keyword evidence="2" id="KW-1185">Reference proteome</keyword>
<evidence type="ECO:0000313" key="1">
    <source>
        <dbReference type="EnsemblPlants" id="TuG1812G0200000405.01.T01"/>
    </source>
</evidence>
<dbReference type="EnsemblPlants" id="TuG1812G0200000405.01.T01">
    <property type="protein sequence ID" value="TuG1812G0200000405.01.T01"/>
    <property type="gene ID" value="TuG1812G0200000405.01"/>
</dbReference>
<reference evidence="1" key="2">
    <citation type="submission" date="2018-03" db="EMBL/GenBank/DDBJ databases">
        <title>The Triticum urartu genome reveals the dynamic nature of wheat genome evolution.</title>
        <authorList>
            <person name="Ling H."/>
            <person name="Ma B."/>
            <person name="Shi X."/>
            <person name="Liu H."/>
            <person name="Dong L."/>
            <person name="Sun H."/>
            <person name="Cao Y."/>
            <person name="Gao Q."/>
            <person name="Zheng S."/>
            <person name="Li Y."/>
            <person name="Yu Y."/>
            <person name="Du H."/>
            <person name="Qi M."/>
            <person name="Li Y."/>
            <person name="Yu H."/>
            <person name="Cui Y."/>
            <person name="Wang N."/>
            <person name="Chen C."/>
            <person name="Wu H."/>
            <person name="Zhao Y."/>
            <person name="Zhang J."/>
            <person name="Li Y."/>
            <person name="Zhou W."/>
            <person name="Zhang B."/>
            <person name="Hu W."/>
            <person name="Eijk M."/>
            <person name="Tang J."/>
            <person name="Witsenboer H."/>
            <person name="Zhao S."/>
            <person name="Li Z."/>
            <person name="Zhang A."/>
            <person name="Wang D."/>
            <person name="Liang C."/>
        </authorList>
    </citation>
    <scope>NUCLEOTIDE SEQUENCE [LARGE SCALE GENOMIC DNA]</scope>
    <source>
        <strain evidence="1">cv. G1812</strain>
    </source>
</reference>
<sequence>MSYSNAATKRAQQITTSVHLQDYNSDILLAHQLTSVQLHVRYIT</sequence>
<organism evidence="1 2">
    <name type="scientific">Triticum urartu</name>
    <name type="common">Red wild einkorn</name>
    <name type="synonym">Crithodium urartu</name>
    <dbReference type="NCBI Taxonomy" id="4572"/>
    <lineage>
        <taxon>Eukaryota</taxon>
        <taxon>Viridiplantae</taxon>
        <taxon>Streptophyta</taxon>
        <taxon>Embryophyta</taxon>
        <taxon>Tracheophyta</taxon>
        <taxon>Spermatophyta</taxon>
        <taxon>Magnoliopsida</taxon>
        <taxon>Liliopsida</taxon>
        <taxon>Poales</taxon>
        <taxon>Poaceae</taxon>
        <taxon>BOP clade</taxon>
        <taxon>Pooideae</taxon>
        <taxon>Triticodae</taxon>
        <taxon>Triticeae</taxon>
        <taxon>Triticinae</taxon>
        <taxon>Triticum</taxon>
    </lineage>
</organism>
<dbReference type="Gramene" id="TuG1812G0200000405.01.T01">
    <property type="protein sequence ID" value="TuG1812G0200000405.01.T01"/>
    <property type="gene ID" value="TuG1812G0200000405.01"/>
</dbReference>
<name>A0A8R7P978_TRIUA</name>
<proteinExistence type="predicted"/>
<accession>A0A8R7P978</accession>
<reference evidence="2" key="1">
    <citation type="journal article" date="2013" name="Nature">
        <title>Draft genome of the wheat A-genome progenitor Triticum urartu.</title>
        <authorList>
            <person name="Ling H.Q."/>
            <person name="Zhao S."/>
            <person name="Liu D."/>
            <person name="Wang J."/>
            <person name="Sun H."/>
            <person name="Zhang C."/>
            <person name="Fan H."/>
            <person name="Li D."/>
            <person name="Dong L."/>
            <person name="Tao Y."/>
            <person name="Gao C."/>
            <person name="Wu H."/>
            <person name="Li Y."/>
            <person name="Cui Y."/>
            <person name="Guo X."/>
            <person name="Zheng S."/>
            <person name="Wang B."/>
            <person name="Yu K."/>
            <person name="Liang Q."/>
            <person name="Yang W."/>
            <person name="Lou X."/>
            <person name="Chen J."/>
            <person name="Feng M."/>
            <person name="Jian J."/>
            <person name="Zhang X."/>
            <person name="Luo G."/>
            <person name="Jiang Y."/>
            <person name="Liu J."/>
            <person name="Wang Z."/>
            <person name="Sha Y."/>
            <person name="Zhang B."/>
            <person name="Wu H."/>
            <person name="Tang D."/>
            <person name="Shen Q."/>
            <person name="Xue P."/>
            <person name="Zou S."/>
            <person name="Wang X."/>
            <person name="Liu X."/>
            <person name="Wang F."/>
            <person name="Yang Y."/>
            <person name="An X."/>
            <person name="Dong Z."/>
            <person name="Zhang K."/>
            <person name="Zhang X."/>
            <person name="Luo M.C."/>
            <person name="Dvorak J."/>
            <person name="Tong Y."/>
            <person name="Wang J."/>
            <person name="Yang H."/>
            <person name="Li Z."/>
            <person name="Wang D."/>
            <person name="Zhang A."/>
            <person name="Wang J."/>
        </authorList>
    </citation>
    <scope>NUCLEOTIDE SEQUENCE</scope>
    <source>
        <strain evidence="2">cv. G1812</strain>
    </source>
</reference>
<protein>
    <submittedName>
        <fullName evidence="1">Uncharacterized protein</fullName>
    </submittedName>
</protein>
<dbReference type="AlphaFoldDB" id="A0A8R7P978"/>
<evidence type="ECO:0000313" key="2">
    <source>
        <dbReference type="Proteomes" id="UP000015106"/>
    </source>
</evidence>